<evidence type="ECO:0000313" key="2">
    <source>
        <dbReference type="EMBL" id="CAL4981466.1"/>
    </source>
</evidence>
<dbReference type="Proteomes" id="UP001497457">
    <property type="component" value="Chromosome 21rd"/>
</dbReference>
<evidence type="ECO:0000313" key="3">
    <source>
        <dbReference type="Proteomes" id="UP001497457"/>
    </source>
</evidence>
<feature type="chain" id="PRO_5044881491" evidence="1">
    <location>
        <begin position="17"/>
        <end position="295"/>
    </location>
</feature>
<accession>A0ABC9ALH0</accession>
<gene>
    <name evidence="2" type="ORF">URODEC1_LOCUS56150</name>
</gene>
<feature type="signal peptide" evidence="1">
    <location>
        <begin position="1"/>
        <end position="16"/>
    </location>
</feature>
<dbReference type="EMBL" id="OZ075131">
    <property type="protein sequence ID" value="CAL4981466.1"/>
    <property type="molecule type" value="Genomic_DNA"/>
</dbReference>
<name>A0ABC9ALH0_9POAL</name>
<dbReference type="AlphaFoldDB" id="A0ABC9ALH0"/>
<organism evidence="2 3">
    <name type="scientific">Urochloa decumbens</name>
    <dbReference type="NCBI Taxonomy" id="240449"/>
    <lineage>
        <taxon>Eukaryota</taxon>
        <taxon>Viridiplantae</taxon>
        <taxon>Streptophyta</taxon>
        <taxon>Embryophyta</taxon>
        <taxon>Tracheophyta</taxon>
        <taxon>Spermatophyta</taxon>
        <taxon>Magnoliopsida</taxon>
        <taxon>Liliopsida</taxon>
        <taxon>Poales</taxon>
        <taxon>Poaceae</taxon>
        <taxon>PACMAD clade</taxon>
        <taxon>Panicoideae</taxon>
        <taxon>Panicodae</taxon>
        <taxon>Paniceae</taxon>
        <taxon>Melinidinae</taxon>
        <taxon>Urochloa</taxon>
    </lineage>
</organism>
<evidence type="ECO:0000256" key="1">
    <source>
        <dbReference type="SAM" id="SignalP"/>
    </source>
</evidence>
<sequence length="295" mass="30647">MAKIASLVLLVLTVAAASISVPIDAAGAGGIIADFLENWKAPLESSLEISFEVLTNFETMDTDDGVFPRRGNDAAPRMVPVFVPATVVQAGGTSFSVAGVDVTSTVTWTSRCGGGAEAVPCGDPLCDQYGECGGGERNAIVLENDAFPVFSYVIDGDLQGSTVWVGVHANYTASATATAGRRSTTGLGPDTASRFYYVGIAGVKVGSGEVGGGVELAALGIMTTTIPFTFLKPAIFKHLEQELALGCGVAGQWSRQLCYPSGTELPGITLVFVAAAKTLPPRWSCVRVRSTTRTR</sequence>
<keyword evidence="1" id="KW-0732">Signal</keyword>
<proteinExistence type="predicted"/>
<reference evidence="2" key="1">
    <citation type="submission" date="2024-10" db="EMBL/GenBank/DDBJ databases">
        <authorList>
            <person name="Ryan C."/>
        </authorList>
    </citation>
    <scope>NUCLEOTIDE SEQUENCE [LARGE SCALE GENOMIC DNA]</scope>
</reference>
<keyword evidence="3" id="KW-1185">Reference proteome</keyword>
<protein>
    <submittedName>
        <fullName evidence="2">Uncharacterized protein</fullName>
    </submittedName>
</protein>